<reference evidence="4" key="1">
    <citation type="submission" date="2023-07" db="EMBL/GenBank/DDBJ databases">
        <authorList>
            <person name="Haufschild T."/>
            <person name="Kallscheuer N."/>
            <person name="Hammer J."/>
            <person name="Kohn T."/>
            <person name="Kabuu M."/>
            <person name="Jogler M."/>
            <person name="Wohfarth N."/>
            <person name="Heuer A."/>
            <person name="Rohde M."/>
            <person name="van Teeseling M.C.F."/>
            <person name="Jogler C."/>
        </authorList>
    </citation>
    <scope>NUCLEOTIDE SEQUENCE</scope>
    <source>
        <strain evidence="3">Strain 138</strain>
        <strain evidence="4">Strain 318</strain>
    </source>
</reference>
<protein>
    <submittedName>
        <fullName evidence="4">UvrB/UvrC motif-containing protein</fullName>
    </submittedName>
</protein>
<dbReference type="EMBL" id="CP130612">
    <property type="protein sequence ID" value="WKW12137.1"/>
    <property type="molecule type" value="Genomic_DNA"/>
</dbReference>
<evidence type="ECO:0000259" key="2">
    <source>
        <dbReference type="PROSITE" id="PS50151"/>
    </source>
</evidence>
<dbReference type="GO" id="GO:0009432">
    <property type="term" value="P:SOS response"/>
    <property type="evidence" value="ECO:0007669"/>
    <property type="project" value="UniProtKB-KW"/>
</dbReference>
<dbReference type="InterPro" id="IPR001943">
    <property type="entry name" value="UVR_dom"/>
</dbReference>
<accession>A0AA49JUK3</accession>
<dbReference type="GO" id="GO:0005507">
    <property type="term" value="F:copper ion binding"/>
    <property type="evidence" value="ECO:0007669"/>
    <property type="project" value="TreeGrafter"/>
</dbReference>
<dbReference type="RefSeq" id="WP_367887810.1">
    <property type="nucleotide sequence ID" value="NZ_CP130612.1"/>
</dbReference>
<dbReference type="Pfam" id="PF02151">
    <property type="entry name" value="UVR"/>
    <property type="match status" value="1"/>
</dbReference>
<organism evidence="4 5">
    <name type="scientific">Pseudogemmatithrix spongiicola</name>
    <dbReference type="NCBI Taxonomy" id="3062599"/>
    <lineage>
        <taxon>Bacteria</taxon>
        <taxon>Pseudomonadati</taxon>
        <taxon>Gemmatimonadota</taxon>
        <taxon>Gemmatimonadia</taxon>
        <taxon>Gemmatimonadales</taxon>
        <taxon>Gemmatimonadaceae</taxon>
        <taxon>Pseudogemmatithrix</taxon>
    </lineage>
</organism>
<dbReference type="KEGG" id="pspc:Strain318_001417"/>
<feature type="domain" description="UVR" evidence="2">
    <location>
        <begin position="129"/>
        <end position="162"/>
    </location>
</feature>
<keyword evidence="5" id="KW-1185">Reference proteome</keyword>
<dbReference type="Proteomes" id="UP001229955">
    <property type="component" value="Chromosome"/>
</dbReference>
<dbReference type="GO" id="GO:1990169">
    <property type="term" value="P:stress response to copper ion"/>
    <property type="evidence" value="ECO:0007669"/>
    <property type="project" value="TreeGrafter"/>
</dbReference>
<dbReference type="PANTHER" id="PTHR38430">
    <property type="entry name" value="PROTEIN-ARGININE KINASE ACTIVATOR PROTEIN"/>
    <property type="match status" value="1"/>
</dbReference>
<dbReference type="PANTHER" id="PTHR38430:SF1">
    <property type="entry name" value="PROTEIN-ARGININE KINASE ACTIVATOR PROTEIN"/>
    <property type="match status" value="1"/>
</dbReference>
<dbReference type="PIRSF" id="PIRSF015034">
    <property type="entry name" value="YacH"/>
    <property type="match status" value="1"/>
</dbReference>
<name>A0AA49JZT6_9BACT</name>
<accession>A0AA49JZT6</accession>
<keyword evidence="1" id="KW-0227">DNA damage</keyword>
<evidence type="ECO:0000256" key="1">
    <source>
        <dbReference type="ARBA" id="ARBA00023236"/>
    </source>
</evidence>
<dbReference type="EMBL" id="CP130613">
    <property type="protein sequence ID" value="WKW15046.1"/>
    <property type="molecule type" value="Genomic_DNA"/>
</dbReference>
<proteinExistence type="predicted"/>
<evidence type="ECO:0000313" key="4">
    <source>
        <dbReference type="EMBL" id="WKW15046.1"/>
    </source>
</evidence>
<keyword evidence="1" id="KW-0742">SOS response</keyword>
<gene>
    <name evidence="3" type="ORF">Strain138_001417</name>
    <name evidence="4" type="ORF">Strain318_001417</name>
</gene>
<dbReference type="PROSITE" id="PS50151">
    <property type="entry name" value="UVR"/>
    <property type="match status" value="1"/>
</dbReference>
<sequence>MVCDNCRERDAVVHLTQIVEAAVSQVHLCEQCAAARGIETTVTAPPSHPLGDFLQAVQQQAAQMPGDMARCAFCGTSLRDFRASGRLGCAQCYGAFEQSLRELLRRVHGGTRHVGWQHLSENPADMARETAIEALRQRLAKAVEGEAFEEAAALRDQIRGLE</sequence>
<evidence type="ECO:0000313" key="3">
    <source>
        <dbReference type="EMBL" id="WKW12137.1"/>
    </source>
</evidence>
<dbReference type="InterPro" id="IPR025542">
    <property type="entry name" value="YacH"/>
</dbReference>
<dbReference type="AlphaFoldDB" id="A0AA49JZT6"/>
<dbReference type="InterPro" id="IPR036876">
    <property type="entry name" value="UVR_dom_sf"/>
</dbReference>
<dbReference type="GO" id="GO:0046870">
    <property type="term" value="F:cadmium ion binding"/>
    <property type="evidence" value="ECO:0007669"/>
    <property type="project" value="TreeGrafter"/>
</dbReference>
<dbReference type="SUPFAM" id="SSF46600">
    <property type="entry name" value="C-terminal UvrC-binding domain of UvrB"/>
    <property type="match status" value="1"/>
</dbReference>
<evidence type="ECO:0000313" key="5">
    <source>
        <dbReference type="Proteomes" id="UP001229955"/>
    </source>
</evidence>
<dbReference type="GO" id="GO:0050897">
    <property type="term" value="F:cobalt ion binding"/>
    <property type="evidence" value="ECO:0007669"/>
    <property type="project" value="TreeGrafter"/>
</dbReference>
<dbReference type="GO" id="GO:0008270">
    <property type="term" value="F:zinc ion binding"/>
    <property type="evidence" value="ECO:0007669"/>
    <property type="project" value="TreeGrafter"/>
</dbReference>
<dbReference type="GO" id="GO:1990170">
    <property type="term" value="P:stress response to cadmium ion"/>
    <property type="evidence" value="ECO:0007669"/>
    <property type="project" value="TreeGrafter"/>
</dbReference>